<dbReference type="InterPro" id="IPR008011">
    <property type="entry name" value="Complex1_LYR_dom"/>
</dbReference>
<dbReference type="Proteomes" id="UP001066276">
    <property type="component" value="Chromosome 10"/>
</dbReference>
<dbReference type="InterPro" id="IPR045294">
    <property type="entry name" value="Complex1_LYR_LYRM1"/>
</dbReference>
<dbReference type="CDD" id="cd20261">
    <property type="entry name" value="Complex1_LYR_LYRM1"/>
    <property type="match status" value="1"/>
</dbReference>
<dbReference type="PANTHER" id="PTHR14273:SF0">
    <property type="entry name" value="LYR MOTIF-CONTAINING PROTEIN 1"/>
    <property type="match status" value="1"/>
</dbReference>
<organism evidence="3 4">
    <name type="scientific">Pleurodeles waltl</name>
    <name type="common">Iberian ribbed newt</name>
    <dbReference type="NCBI Taxonomy" id="8319"/>
    <lineage>
        <taxon>Eukaryota</taxon>
        <taxon>Metazoa</taxon>
        <taxon>Chordata</taxon>
        <taxon>Craniata</taxon>
        <taxon>Vertebrata</taxon>
        <taxon>Euteleostomi</taxon>
        <taxon>Amphibia</taxon>
        <taxon>Batrachia</taxon>
        <taxon>Caudata</taxon>
        <taxon>Salamandroidea</taxon>
        <taxon>Salamandridae</taxon>
        <taxon>Pleurodelinae</taxon>
        <taxon>Pleurodeles</taxon>
    </lineage>
</organism>
<sequence>MTTAARKEVLGLYRKIFRLANKWQALSGELEDTVKEKQYIVEEAKTLFKKNKNVTDTDMVKQHIEECKARIEMGLHYGIPYPRPIHLPPMGLAQKHGQVLKTQEKLRKQAKPVYLKSHDDVL</sequence>
<gene>
    <name evidence="3" type="ORF">NDU88_002295</name>
</gene>
<comment type="caution">
    <text evidence="3">The sequence shown here is derived from an EMBL/GenBank/DDBJ whole genome shotgun (WGS) entry which is preliminary data.</text>
</comment>
<proteinExistence type="inferred from homology"/>
<evidence type="ECO:0000256" key="1">
    <source>
        <dbReference type="ARBA" id="ARBA00009508"/>
    </source>
</evidence>
<dbReference type="EMBL" id="JANPWB010000014">
    <property type="protein sequence ID" value="KAJ1097169.1"/>
    <property type="molecule type" value="Genomic_DNA"/>
</dbReference>
<evidence type="ECO:0000313" key="4">
    <source>
        <dbReference type="Proteomes" id="UP001066276"/>
    </source>
</evidence>
<reference evidence="3" key="1">
    <citation type="journal article" date="2022" name="bioRxiv">
        <title>Sequencing and chromosome-scale assembly of the giantPleurodeles waltlgenome.</title>
        <authorList>
            <person name="Brown T."/>
            <person name="Elewa A."/>
            <person name="Iarovenko S."/>
            <person name="Subramanian E."/>
            <person name="Araus A.J."/>
            <person name="Petzold A."/>
            <person name="Susuki M."/>
            <person name="Suzuki K.-i.T."/>
            <person name="Hayashi T."/>
            <person name="Toyoda A."/>
            <person name="Oliveira C."/>
            <person name="Osipova E."/>
            <person name="Leigh N.D."/>
            <person name="Simon A."/>
            <person name="Yun M.H."/>
        </authorList>
    </citation>
    <scope>NUCLEOTIDE SEQUENCE</scope>
    <source>
        <strain evidence="3">20211129_DDA</strain>
        <tissue evidence="3">Liver</tissue>
    </source>
</reference>
<dbReference type="PANTHER" id="PTHR14273">
    <property type="entry name" value="LYR MOTIF-CONTAINING PROTEIN 1"/>
    <property type="match status" value="1"/>
</dbReference>
<dbReference type="InterPro" id="IPR040330">
    <property type="entry name" value="LYRM1"/>
</dbReference>
<feature type="domain" description="Complex 1 LYR protein" evidence="2">
    <location>
        <begin position="7"/>
        <end position="73"/>
    </location>
</feature>
<evidence type="ECO:0000259" key="2">
    <source>
        <dbReference type="Pfam" id="PF05347"/>
    </source>
</evidence>
<protein>
    <recommendedName>
        <fullName evidence="2">Complex 1 LYR protein domain-containing protein</fullName>
    </recommendedName>
</protein>
<name>A0AAV7M1Z8_PLEWA</name>
<dbReference type="Pfam" id="PF05347">
    <property type="entry name" value="Complex1_LYR"/>
    <property type="match status" value="1"/>
</dbReference>
<keyword evidence="4" id="KW-1185">Reference proteome</keyword>
<comment type="similarity">
    <text evidence="1">Belongs to the complex I LYR family.</text>
</comment>
<dbReference type="AlphaFoldDB" id="A0AAV7M1Z8"/>
<accession>A0AAV7M1Z8</accession>
<evidence type="ECO:0000313" key="3">
    <source>
        <dbReference type="EMBL" id="KAJ1097169.1"/>
    </source>
</evidence>
<dbReference type="GO" id="GO:0005739">
    <property type="term" value="C:mitochondrion"/>
    <property type="evidence" value="ECO:0007669"/>
    <property type="project" value="TreeGrafter"/>
</dbReference>